<dbReference type="Proteomes" id="UP000260644">
    <property type="component" value="Unassembled WGS sequence"/>
</dbReference>
<dbReference type="InterPro" id="IPR023996">
    <property type="entry name" value="TonB-dep_OMP_SusC/RagA"/>
</dbReference>
<dbReference type="Gene3D" id="2.170.130.10">
    <property type="entry name" value="TonB-dependent receptor, plug domain"/>
    <property type="match status" value="1"/>
</dbReference>
<evidence type="ECO:0000256" key="1">
    <source>
        <dbReference type="ARBA" id="ARBA00004571"/>
    </source>
</evidence>
<organism evidence="9 10">
    <name type="scientific">Chitinophaga silvatica</name>
    <dbReference type="NCBI Taxonomy" id="2282649"/>
    <lineage>
        <taxon>Bacteria</taxon>
        <taxon>Pseudomonadati</taxon>
        <taxon>Bacteroidota</taxon>
        <taxon>Chitinophagia</taxon>
        <taxon>Chitinophagales</taxon>
        <taxon>Chitinophagaceae</taxon>
        <taxon>Chitinophaga</taxon>
    </lineage>
</organism>
<evidence type="ECO:0000256" key="4">
    <source>
        <dbReference type="ARBA" id="ARBA00022692"/>
    </source>
</evidence>
<sequence>MPQLLLPARYTNTRSGYVLFLLLVIILVSVASPLAAQQPIPTTNNITLQFNNASIKTVIREIERQTNYTFAISSDELENRRGINLHVKNASLPEVLPRIFPPNKYKVEIKDKQIIVIPLNEIATAPSININTETDNRKWTITGVVTDGSEALSGVSIREKGTSNGTASGERGSFKIAVTNGSAVLQFSLIGFETKEIPVNDRKNIQVQLQPDLHRLNELVVLGYGLQKRANITGSIAQVDGVRLRSRPVSNVIAALQGTATGLIVTRSNGQPGREGFNVQVRGVSAGSSTPVIVDGVPGSLAVLNPDDIESVSILKDASAASIYGARGAGGVVLVTTRTGQPGKLRVDFNMMGGFETPIRLPNRVASYTAASMQNIAAVNAGQPPVWQDAEIELMKTGNHYIIDYNNPDYYKYYYNFNQLTTITKSKTGINNYNVSVKGGDSSHQFSASLGYFGREGLLAIGPDRTHRINARVNLNNRISKHLSLETRLSYANTNTLSPSQNVEGPNGLLAGLYRGPGNVPVYVPGTNHYTVESAPVYAILKDGGKRDEKNNYIDGVFTLRIDSLVHGLTLRAIYSPQNHTLRDDLGRNTIELWNRVAPVGAVQANNMLQKNKLVSNAGNLQFLADYDLKAGLHTLHFLGGYTQETYNTTQNTDASYEVTQAEIDGSYFNNPPAYTQILKASGTLSSLFGKVNYNYDNRYLLEANLISARLAQYSTSFNGGKEWQIFPSFSAGWRVNNENWFNHLLPVFNDFKLRWSWGRLGNVNSWNSIPNDEKYQIFSFDNYLRFLPFAYKNPIPQAHGWEDITTNNWGLDMTLLRGRLTIAADYFTKRNTNMQIPQLSASTEGALPLRFHQGEMKTWGWEFNIGWRQDKGPFNWYVNANLFNSQNKVLNNDHVQPQAGWNQGIAGYPYSSLFGYLTDGYFQSNAEVQQHAFQSSHTGVGDLKYVDVNGDHQINQADLVYLGSTDPKIAYGLEAGFSWKGFDFTVFFQGVGNRKVMPDPRYNIPFTGTWQQPWDINQDYWTPENPNALFPRLYLNDQHNTLPSDHWVMNGAYIRLKNLQIGYTLPAGWLKKIFIEHLRVYFSGQDLWETTKMKIKYYDPEQAGGYNGNLYPFFRSYTLGLGVSF</sequence>
<dbReference type="SUPFAM" id="SSF49464">
    <property type="entry name" value="Carboxypeptidase regulatory domain-like"/>
    <property type="match status" value="1"/>
</dbReference>
<dbReference type="Pfam" id="PF13715">
    <property type="entry name" value="CarbopepD_reg_2"/>
    <property type="match status" value="1"/>
</dbReference>
<name>A0A3E1Y2G6_9BACT</name>
<dbReference type="RefSeq" id="WP_116978753.1">
    <property type="nucleotide sequence ID" value="NZ_QPMM01000018.1"/>
</dbReference>
<keyword evidence="5 7" id="KW-0472">Membrane</keyword>
<dbReference type="EMBL" id="QPMM01000018">
    <property type="protein sequence ID" value="RFS18851.1"/>
    <property type="molecule type" value="Genomic_DNA"/>
</dbReference>
<dbReference type="Gene3D" id="2.40.170.20">
    <property type="entry name" value="TonB-dependent receptor, beta-barrel domain"/>
    <property type="match status" value="1"/>
</dbReference>
<proteinExistence type="inferred from homology"/>
<evidence type="ECO:0000256" key="2">
    <source>
        <dbReference type="ARBA" id="ARBA00022448"/>
    </source>
</evidence>
<dbReference type="InterPro" id="IPR012910">
    <property type="entry name" value="Plug_dom"/>
</dbReference>
<evidence type="ECO:0000256" key="7">
    <source>
        <dbReference type="PROSITE-ProRule" id="PRU01360"/>
    </source>
</evidence>
<comment type="subcellular location">
    <subcellularLocation>
        <location evidence="1 7">Cell outer membrane</location>
        <topology evidence="1 7">Multi-pass membrane protein</topology>
    </subcellularLocation>
</comment>
<dbReference type="Pfam" id="PF07715">
    <property type="entry name" value="Plug"/>
    <property type="match status" value="1"/>
</dbReference>
<accession>A0A3E1Y2G6</accession>
<dbReference type="Gene3D" id="2.60.40.1120">
    <property type="entry name" value="Carboxypeptidase-like, regulatory domain"/>
    <property type="match status" value="1"/>
</dbReference>
<dbReference type="Gene3D" id="3.55.50.30">
    <property type="match status" value="1"/>
</dbReference>
<keyword evidence="2 7" id="KW-0813">Transport</keyword>
<dbReference type="GO" id="GO:0009279">
    <property type="term" value="C:cell outer membrane"/>
    <property type="evidence" value="ECO:0007669"/>
    <property type="project" value="UniProtKB-SubCell"/>
</dbReference>
<keyword evidence="10" id="KW-1185">Reference proteome</keyword>
<evidence type="ECO:0000259" key="8">
    <source>
        <dbReference type="Pfam" id="PF07715"/>
    </source>
</evidence>
<evidence type="ECO:0000256" key="3">
    <source>
        <dbReference type="ARBA" id="ARBA00022452"/>
    </source>
</evidence>
<dbReference type="OrthoDB" id="899266at2"/>
<dbReference type="AlphaFoldDB" id="A0A3E1Y2G6"/>
<dbReference type="PROSITE" id="PS52016">
    <property type="entry name" value="TONB_DEPENDENT_REC_3"/>
    <property type="match status" value="1"/>
</dbReference>
<dbReference type="InterPro" id="IPR008969">
    <property type="entry name" value="CarboxyPept-like_regulatory"/>
</dbReference>
<keyword evidence="6 7" id="KW-0998">Cell outer membrane</keyword>
<dbReference type="InterPro" id="IPR039426">
    <property type="entry name" value="TonB-dep_rcpt-like"/>
</dbReference>
<reference evidence="9 10" key="1">
    <citation type="submission" date="2018-07" db="EMBL/GenBank/DDBJ databases">
        <title>Chitinophaga K2CV101002-2 sp. nov., isolated from a monsoon evergreen broad-leaved forest soil.</title>
        <authorList>
            <person name="Lv Y."/>
        </authorList>
    </citation>
    <scope>NUCLEOTIDE SEQUENCE [LARGE SCALE GENOMIC DNA]</scope>
    <source>
        <strain evidence="9 10">GDMCC 1.1288</strain>
    </source>
</reference>
<dbReference type="InterPro" id="IPR037066">
    <property type="entry name" value="Plug_dom_sf"/>
</dbReference>
<protein>
    <submittedName>
        <fullName evidence="9">SusC/RagA family TonB-linked outer membrane protein</fullName>
    </submittedName>
</protein>
<dbReference type="NCBIfam" id="TIGR04057">
    <property type="entry name" value="SusC_RagA_signa"/>
    <property type="match status" value="1"/>
</dbReference>
<dbReference type="SUPFAM" id="SSF56935">
    <property type="entry name" value="Porins"/>
    <property type="match status" value="1"/>
</dbReference>
<keyword evidence="3 7" id="KW-1134">Transmembrane beta strand</keyword>
<evidence type="ECO:0000256" key="5">
    <source>
        <dbReference type="ARBA" id="ARBA00023136"/>
    </source>
</evidence>
<evidence type="ECO:0000256" key="6">
    <source>
        <dbReference type="ARBA" id="ARBA00023237"/>
    </source>
</evidence>
<evidence type="ECO:0000313" key="9">
    <source>
        <dbReference type="EMBL" id="RFS18851.1"/>
    </source>
</evidence>
<gene>
    <name evidence="9" type="ORF">DVR12_26075</name>
</gene>
<dbReference type="InterPro" id="IPR023997">
    <property type="entry name" value="TonB-dep_OMP_SusC/RagA_CS"/>
</dbReference>
<evidence type="ECO:0000313" key="10">
    <source>
        <dbReference type="Proteomes" id="UP000260644"/>
    </source>
</evidence>
<dbReference type="NCBIfam" id="TIGR04056">
    <property type="entry name" value="OMP_RagA_SusC"/>
    <property type="match status" value="1"/>
</dbReference>
<feature type="domain" description="TonB-dependent receptor plug" evidence="8">
    <location>
        <begin position="230"/>
        <end position="332"/>
    </location>
</feature>
<comment type="caution">
    <text evidence="9">The sequence shown here is derived from an EMBL/GenBank/DDBJ whole genome shotgun (WGS) entry which is preliminary data.</text>
</comment>
<comment type="similarity">
    <text evidence="7">Belongs to the TonB-dependent receptor family.</text>
</comment>
<dbReference type="InterPro" id="IPR036942">
    <property type="entry name" value="Beta-barrel_TonB_sf"/>
</dbReference>
<keyword evidence="4 7" id="KW-0812">Transmembrane</keyword>